<name>A0A5S4ZTB1_9FIRM</name>
<gene>
    <name evidence="3" type="ORF">LX24_01668</name>
</gene>
<keyword evidence="3" id="KW-0808">Transferase</keyword>
<evidence type="ECO:0000313" key="3">
    <source>
        <dbReference type="EMBL" id="TYO95318.1"/>
    </source>
</evidence>
<dbReference type="InterPro" id="IPR020635">
    <property type="entry name" value="Tyr_kinase_cat_dom"/>
</dbReference>
<dbReference type="InterPro" id="IPR000719">
    <property type="entry name" value="Prot_kinase_dom"/>
</dbReference>
<proteinExistence type="predicted"/>
<reference evidence="3 4" key="1">
    <citation type="submission" date="2019-07" db="EMBL/GenBank/DDBJ databases">
        <title>Genomic Encyclopedia of Type Strains, Phase I: the one thousand microbial genomes (KMG-I) project.</title>
        <authorList>
            <person name="Kyrpides N."/>
        </authorList>
    </citation>
    <scope>NUCLEOTIDE SEQUENCE [LARGE SCALE GENOMIC DNA]</scope>
    <source>
        <strain evidence="3 4">DSM 6562</strain>
    </source>
</reference>
<evidence type="ECO:0000256" key="1">
    <source>
        <dbReference type="PROSITE-ProRule" id="PRU10141"/>
    </source>
</evidence>
<organism evidence="3 4">
    <name type="scientific">Desulfallas thermosapovorans DSM 6562</name>
    <dbReference type="NCBI Taxonomy" id="1121431"/>
    <lineage>
        <taxon>Bacteria</taxon>
        <taxon>Bacillati</taxon>
        <taxon>Bacillota</taxon>
        <taxon>Clostridia</taxon>
        <taxon>Eubacteriales</taxon>
        <taxon>Desulfallaceae</taxon>
        <taxon>Desulfallas</taxon>
    </lineage>
</organism>
<dbReference type="PANTHER" id="PTHR24347">
    <property type="entry name" value="SERINE/THREONINE-PROTEIN KINASE"/>
    <property type="match status" value="1"/>
</dbReference>
<dbReference type="GO" id="GO:0004713">
    <property type="term" value="F:protein tyrosine kinase activity"/>
    <property type="evidence" value="ECO:0007669"/>
    <property type="project" value="InterPro"/>
</dbReference>
<evidence type="ECO:0000259" key="2">
    <source>
        <dbReference type="PROSITE" id="PS50011"/>
    </source>
</evidence>
<sequence>MPLGGGSYGVVLKATRGGRSYAIKAIINEGNESSEDLIMRFNLESEILSRVNHPRIPGFVEAFSQASVHYLVQEYIEGLPLSYLVQNGHRFTEAEVKGIIYQLLVILKALHNPRLPKNAVIHRDLRLSNLMLNGDNLYLIDFGMARFIDSGQCPQCLDPLQKKFVPVHHLKDNYATVKDAPAQRHIPGPHTYQLLRREISPRSDLFGVGVVAVDMFTSWVVDEMLFEKRWDEVLPLSEPFKKFIKKLLSREGFTTSAEALEYLSAIKKS</sequence>
<evidence type="ECO:0000313" key="4">
    <source>
        <dbReference type="Proteomes" id="UP000323166"/>
    </source>
</evidence>
<dbReference type="GO" id="GO:0005524">
    <property type="term" value="F:ATP binding"/>
    <property type="evidence" value="ECO:0007669"/>
    <property type="project" value="UniProtKB-UniRule"/>
</dbReference>
<dbReference type="InterPro" id="IPR008266">
    <property type="entry name" value="Tyr_kinase_AS"/>
</dbReference>
<dbReference type="Gene3D" id="1.10.510.10">
    <property type="entry name" value="Transferase(Phosphotransferase) domain 1"/>
    <property type="match status" value="1"/>
</dbReference>
<feature type="binding site" evidence="1">
    <location>
        <position position="24"/>
    </location>
    <ligand>
        <name>ATP</name>
        <dbReference type="ChEBI" id="CHEBI:30616"/>
    </ligand>
</feature>
<dbReference type="CDD" id="cd00180">
    <property type="entry name" value="PKc"/>
    <property type="match status" value="1"/>
</dbReference>
<dbReference type="AlphaFoldDB" id="A0A5S4ZTB1"/>
<dbReference type="PROSITE" id="PS50011">
    <property type="entry name" value="PROTEIN_KINASE_DOM"/>
    <property type="match status" value="1"/>
</dbReference>
<dbReference type="RefSeq" id="WP_166511675.1">
    <property type="nucleotide sequence ID" value="NZ_VNHM01000008.1"/>
</dbReference>
<dbReference type="EMBL" id="VNHM01000008">
    <property type="protein sequence ID" value="TYO95318.1"/>
    <property type="molecule type" value="Genomic_DNA"/>
</dbReference>
<dbReference type="Pfam" id="PF00069">
    <property type="entry name" value="Pkinase"/>
    <property type="match status" value="1"/>
</dbReference>
<protein>
    <submittedName>
        <fullName evidence="3">Serine/threonine-protein kinase</fullName>
    </submittedName>
</protein>
<feature type="domain" description="Protein kinase" evidence="2">
    <location>
        <begin position="1"/>
        <end position="269"/>
    </location>
</feature>
<dbReference type="Proteomes" id="UP000323166">
    <property type="component" value="Unassembled WGS sequence"/>
</dbReference>
<dbReference type="SUPFAM" id="SSF56112">
    <property type="entry name" value="Protein kinase-like (PK-like)"/>
    <property type="match status" value="1"/>
</dbReference>
<keyword evidence="1" id="KW-0547">Nucleotide-binding</keyword>
<dbReference type="InterPro" id="IPR011009">
    <property type="entry name" value="Kinase-like_dom_sf"/>
</dbReference>
<keyword evidence="1" id="KW-0067">ATP-binding</keyword>
<dbReference type="PROSITE" id="PS00107">
    <property type="entry name" value="PROTEIN_KINASE_ATP"/>
    <property type="match status" value="1"/>
</dbReference>
<keyword evidence="4" id="KW-1185">Reference proteome</keyword>
<dbReference type="InterPro" id="IPR017441">
    <property type="entry name" value="Protein_kinase_ATP_BS"/>
</dbReference>
<keyword evidence="3" id="KW-0418">Kinase</keyword>
<dbReference type="PROSITE" id="PS00109">
    <property type="entry name" value="PROTEIN_KINASE_TYR"/>
    <property type="match status" value="1"/>
</dbReference>
<accession>A0A5S4ZTB1</accession>
<dbReference type="SMART" id="SM00219">
    <property type="entry name" value="TyrKc"/>
    <property type="match status" value="1"/>
</dbReference>
<comment type="caution">
    <text evidence="3">The sequence shown here is derived from an EMBL/GenBank/DDBJ whole genome shotgun (WGS) entry which is preliminary data.</text>
</comment>